<keyword evidence="2" id="KW-1185">Reference proteome</keyword>
<sequence length="47" mass="5600">MNINYFFYPIPQKLKINNPILSINAPKNEEQQIRELTINHFDKADIL</sequence>
<evidence type="ECO:0000313" key="2">
    <source>
        <dbReference type="Proteomes" id="UP000663722"/>
    </source>
</evidence>
<dbReference type="Proteomes" id="UP000663722">
    <property type="component" value="Chromosome"/>
</dbReference>
<gene>
    <name evidence="1" type="ORF">dnm_097240</name>
</gene>
<organism evidence="1 2">
    <name type="scientific">Desulfonema magnum</name>
    <dbReference type="NCBI Taxonomy" id="45655"/>
    <lineage>
        <taxon>Bacteria</taxon>
        <taxon>Pseudomonadati</taxon>
        <taxon>Thermodesulfobacteriota</taxon>
        <taxon>Desulfobacteria</taxon>
        <taxon>Desulfobacterales</taxon>
        <taxon>Desulfococcaceae</taxon>
        <taxon>Desulfonema</taxon>
    </lineage>
</organism>
<dbReference type="KEGG" id="dmm:dnm_097240"/>
<evidence type="ECO:0000313" key="1">
    <source>
        <dbReference type="EMBL" id="QTA93620.1"/>
    </source>
</evidence>
<proteinExistence type="predicted"/>
<name>A0A975BXU6_9BACT</name>
<reference evidence="1" key="1">
    <citation type="journal article" date="2021" name="Microb. Physiol.">
        <title>Proteogenomic Insights into the Physiology of Marine, Sulfate-Reducing, Filamentous Desulfonema limicola and Desulfonema magnum.</title>
        <authorList>
            <person name="Schnaars V."/>
            <person name="Wohlbrand L."/>
            <person name="Scheve S."/>
            <person name="Hinrichs C."/>
            <person name="Reinhardt R."/>
            <person name="Rabus R."/>
        </authorList>
    </citation>
    <scope>NUCLEOTIDE SEQUENCE</scope>
    <source>
        <strain evidence="1">4be13</strain>
    </source>
</reference>
<dbReference type="AlphaFoldDB" id="A0A975BXU6"/>
<dbReference type="EMBL" id="CP061800">
    <property type="protein sequence ID" value="QTA93620.1"/>
    <property type="molecule type" value="Genomic_DNA"/>
</dbReference>
<accession>A0A975BXU6</accession>
<protein>
    <submittedName>
        <fullName evidence="1">Uncharacterized protein</fullName>
    </submittedName>
</protein>